<proteinExistence type="predicted"/>
<evidence type="ECO:0000313" key="2">
    <source>
        <dbReference type="EMBL" id="MDN4482331.1"/>
    </source>
</evidence>
<keyword evidence="1" id="KW-0472">Membrane</keyword>
<feature type="transmembrane region" description="Helical" evidence="1">
    <location>
        <begin position="107"/>
        <end position="126"/>
    </location>
</feature>
<keyword evidence="1" id="KW-1133">Transmembrane helix</keyword>
<feature type="transmembrane region" description="Helical" evidence="1">
    <location>
        <begin position="21"/>
        <end position="49"/>
    </location>
</feature>
<keyword evidence="1" id="KW-0812">Transmembrane</keyword>
<feature type="transmembrane region" description="Helical" evidence="1">
    <location>
        <begin position="61"/>
        <end position="86"/>
    </location>
</feature>
<gene>
    <name evidence="2" type="ORF">QQ002_02110</name>
</gene>
<protein>
    <submittedName>
        <fullName evidence="2">Uncharacterized protein</fullName>
    </submittedName>
</protein>
<dbReference type="EMBL" id="JAUHQB010000001">
    <property type="protein sequence ID" value="MDN4482331.1"/>
    <property type="molecule type" value="Genomic_DNA"/>
</dbReference>
<organism evidence="2 3">
    <name type="scientific">Demequina lignilytica</name>
    <dbReference type="NCBI Taxonomy" id="3051663"/>
    <lineage>
        <taxon>Bacteria</taxon>
        <taxon>Bacillati</taxon>
        <taxon>Actinomycetota</taxon>
        <taxon>Actinomycetes</taxon>
        <taxon>Micrococcales</taxon>
        <taxon>Demequinaceae</taxon>
        <taxon>Demequina</taxon>
    </lineage>
</organism>
<sequence length="166" mass="16863">MDTLAHGSRTVRRVSPDDLRSLALPVGMLSYLLATLVLVPLGALLYAAFSGDSMADTSALILAMVDGLVALVALVSVVPLAAVVFGRRYADRAAGLEPSRHVLLQSAAASALATPFAITMVVMSLLGDGEIVATLLSVLVGVIGPAALGAAMAAAVARRIATRRGS</sequence>
<dbReference type="Proteomes" id="UP001172756">
    <property type="component" value="Unassembled WGS sequence"/>
</dbReference>
<reference evidence="2 3" key="1">
    <citation type="submission" date="2023-06" db="EMBL/GenBank/DDBJ databases">
        <title>SYSU T0a273.</title>
        <authorList>
            <person name="Gao L."/>
            <person name="Fang B.-Z."/>
            <person name="Li W.-J."/>
        </authorList>
    </citation>
    <scope>NUCLEOTIDE SEQUENCE [LARGE SCALE GENOMIC DNA]</scope>
    <source>
        <strain evidence="2 3">SYSU T0a273</strain>
    </source>
</reference>
<evidence type="ECO:0000313" key="3">
    <source>
        <dbReference type="Proteomes" id="UP001172756"/>
    </source>
</evidence>
<dbReference type="RefSeq" id="WP_301159480.1">
    <property type="nucleotide sequence ID" value="NZ_JAUHQB010000001.1"/>
</dbReference>
<feature type="transmembrane region" description="Helical" evidence="1">
    <location>
        <begin position="132"/>
        <end position="157"/>
    </location>
</feature>
<name>A0AB35MEY4_9MICO</name>
<evidence type="ECO:0000256" key="1">
    <source>
        <dbReference type="SAM" id="Phobius"/>
    </source>
</evidence>
<comment type="caution">
    <text evidence="2">The sequence shown here is derived from an EMBL/GenBank/DDBJ whole genome shotgun (WGS) entry which is preliminary data.</text>
</comment>
<dbReference type="AlphaFoldDB" id="A0AB35MEY4"/>
<accession>A0AB35MEY4</accession>